<keyword evidence="5" id="KW-1003">Cell membrane</keyword>
<keyword evidence="6" id="KW-0138">CF(0)</keyword>
<dbReference type="InterPro" id="IPR028987">
    <property type="entry name" value="ATP_synth_B-like_membr_sf"/>
</dbReference>
<evidence type="ECO:0000256" key="10">
    <source>
        <dbReference type="ARBA" id="ARBA00023065"/>
    </source>
</evidence>
<sequence>MLAVLPLANAAEEESSNFLVSPNVGLMIWTLIAFSITVFVLNKFAFPKIKEALDKRATAIEDSVLLAEKSKAESEALLAEYRERLTEARAQADDIVLRARKNAEVYERESQDQARHKREELLEQTRKDIDAETRRAIEEIRTEVADLTILATERVTGKVLTGEDQKRLVDEALRDLDFSAINATERRN</sequence>
<comment type="similarity">
    <text evidence="3">Belongs to the ATPase B chain family.</text>
</comment>
<dbReference type="Gene3D" id="1.20.5.620">
    <property type="entry name" value="F1F0 ATP synthase subunit B, membrane domain"/>
    <property type="match status" value="1"/>
</dbReference>
<feature type="transmembrane region" description="Helical" evidence="15">
    <location>
        <begin position="26"/>
        <end position="46"/>
    </location>
</feature>
<feature type="coiled-coil region" evidence="14">
    <location>
        <begin position="71"/>
        <end position="98"/>
    </location>
</feature>
<evidence type="ECO:0000256" key="13">
    <source>
        <dbReference type="ARBA" id="ARBA00025198"/>
    </source>
</evidence>
<keyword evidence="4" id="KW-0813">Transport</keyword>
<evidence type="ECO:0000256" key="5">
    <source>
        <dbReference type="ARBA" id="ARBA00022475"/>
    </source>
</evidence>
<evidence type="ECO:0000256" key="2">
    <source>
        <dbReference type="ARBA" id="ARBA00004308"/>
    </source>
</evidence>
<evidence type="ECO:0000256" key="11">
    <source>
        <dbReference type="ARBA" id="ARBA00023136"/>
    </source>
</evidence>
<keyword evidence="9 15" id="KW-1133">Transmembrane helix</keyword>
<organism evidence="16">
    <name type="scientific">freshwater metagenome</name>
    <dbReference type="NCBI Taxonomy" id="449393"/>
    <lineage>
        <taxon>unclassified sequences</taxon>
        <taxon>metagenomes</taxon>
        <taxon>ecological metagenomes</taxon>
    </lineage>
</organism>
<evidence type="ECO:0000256" key="6">
    <source>
        <dbReference type="ARBA" id="ARBA00022547"/>
    </source>
</evidence>
<dbReference type="InterPro" id="IPR005864">
    <property type="entry name" value="ATP_synth_F0_bsu_bac"/>
</dbReference>
<dbReference type="CDD" id="cd06503">
    <property type="entry name" value="ATP-synt_Fo_b"/>
    <property type="match status" value="1"/>
</dbReference>
<keyword evidence="14" id="KW-0175">Coiled coil</keyword>
<evidence type="ECO:0000256" key="7">
    <source>
        <dbReference type="ARBA" id="ARBA00022692"/>
    </source>
</evidence>
<keyword evidence="10" id="KW-0406">Ion transport</keyword>
<evidence type="ECO:0000256" key="4">
    <source>
        <dbReference type="ARBA" id="ARBA00022448"/>
    </source>
</evidence>
<evidence type="ECO:0000256" key="1">
    <source>
        <dbReference type="ARBA" id="ARBA00004167"/>
    </source>
</evidence>
<evidence type="ECO:0000256" key="15">
    <source>
        <dbReference type="SAM" id="Phobius"/>
    </source>
</evidence>
<dbReference type="InterPro" id="IPR050059">
    <property type="entry name" value="ATP_synthase_B_chain"/>
</dbReference>
<dbReference type="PANTHER" id="PTHR33445">
    <property type="entry name" value="ATP SYNTHASE SUBUNIT B', CHLOROPLASTIC"/>
    <property type="match status" value="1"/>
</dbReference>
<comment type="subcellular location">
    <subcellularLocation>
        <location evidence="2">Endomembrane system</location>
    </subcellularLocation>
    <subcellularLocation>
        <location evidence="1">Membrane</location>
        <topology evidence="1">Single-pass membrane protein</topology>
    </subcellularLocation>
</comment>
<evidence type="ECO:0000256" key="9">
    <source>
        <dbReference type="ARBA" id="ARBA00022989"/>
    </source>
</evidence>
<keyword evidence="11 15" id="KW-0472">Membrane</keyword>
<accession>A0A6J7JGV7</accession>
<keyword evidence="7 15" id="KW-0812">Transmembrane</keyword>
<gene>
    <name evidence="16" type="ORF">UFOPK3674_01923</name>
</gene>
<dbReference type="GO" id="GO:0015986">
    <property type="term" value="P:proton motive force-driven ATP synthesis"/>
    <property type="evidence" value="ECO:0007669"/>
    <property type="project" value="InterPro"/>
</dbReference>
<comment type="function">
    <text evidence="13">F(1)F(0) ATP synthase produces ATP from ADP in the presence of a proton or sodium gradient. F-type ATPases consist of two structural domains, F(1) containing the extramembraneous catalytic core and F(0) containing the membrane proton channel, linked together by a central stalk and a peripheral stalk. During catalysis, ATP synthesis in the catalytic domain of F(1) is coupled via a rotary mechanism of the central stalk subunits to proton translocation.</text>
</comment>
<name>A0A6J7JGV7_9ZZZZ</name>
<dbReference type="SUPFAM" id="SSF81573">
    <property type="entry name" value="F1F0 ATP synthase subunit B, membrane domain"/>
    <property type="match status" value="1"/>
</dbReference>
<proteinExistence type="inferred from homology"/>
<dbReference type="InterPro" id="IPR002146">
    <property type="entry name" value="ATP_synth_b/b'su_bac/chlpt"/>
</dbReference>
<dbReference type="Pfam" id="PF00430">
    <property type="entry name" value="ATP-synt_B"/>
    <property type="match status" value="1"/>
</dbReference>
<dbReference type="PANTHER" id="PTHR33445:SF1">
    <property type="entry name" value="ATP SYNTHASE SUBUNIT B"/>
    <property type="match status" value="1"/>
</dbReference>
<dbReference type="GO" id="GO:0045259">
    <property type="term" value="C:proton-transporting ATP synthase complex"/>
    <property type="evidence" value="ECO:0007669"/>
    <property type="project" value="UniProtKB-KW"/>
</dbReference>
<dbReference type="GO" id="GO:0012505">
    <property type="term" value="C:endomembrane system"/>
    <property type="evidence" value="ECO:0007669"/>
    <property type="project" value="UniProtKB-SubCell"/>
</dbReference>
<evidence type="ECO:0000256" key="3">
    <source>
        <dbReference type="ARBA" id="ARBA00005513"/>
    </source>
</evidence>
<dbReference type="HAMAP" id="MF_01398">
    <property type="entry name" value="ATP_synth_b_bprime"/>
    <property type="match status" value="1"/>
</dbReference>
<evidence type="ECO:0000256" key="12">
    <source>
        <dbReference type="ARBA" id="ARBA00023310"/>
    </source>
</evidence>
<protein>
    <submittedName>
        <fullName evidence="16">Unannotated protein</fullName>
    </submittedName>
</protein>
<keyword evidence="12" id="KW-0066">ATP synthesis</keyword>
<dbReference type="AlphaFoldDB" id="A0A6J7JGV7"/>
<keyword evidence="8" id="KW-0375">Hydrogen ion transport</keyword>
<reference evidence="16" key="1">
    <citation type="submission" date="2020-05" db="EMBL/GenBank/DDBJ databases">
        <authorList>
            <person name="Chiriac C."/>
            <person name="Salcher M."/>
            <person name="Ghai R."/>
            <person name="Kavagutti S V."/>
        </authorList>
    </citation>
    <scope>NUCLEOTIDE SEQUENCE</scope>
</reference>
<evidence type="ECO:0000313" key="16">
    <source>
        <dbReference type="EMBL" id="CAB4942738.1"/>
    </source>
</evidence>
<dbReference type="GO" id="GO:0046961">
    <property type="term" value="F:proton-transporting ATPase activity, rotational mechanism"/>
    <property type="evidence" value="ECO:0007669"/>
    <property type="project" value="TreeGrafter"/>
</dbReference>
<dbReference type="EMBL" id="CAFBMX010000011">
    <property type="protein sequence ID" value="CAB4942738.1"/>
    <property type="molecule type" value="Genomic_DNA"/>
</dbReference>
<evidence type="ECO:0000256" key="14">
    <source>
        <dbReference type="SAM" id="Coils"/>
    </source>
</evidence>
<dbReference type="NCBIfam" id="TIGR01144">
    <property type="entry name" value="ATP_synt_b"/>
    <property type="match status" value="1"/>
</dbReference>
<evidence type="ECO:0000256" key="8">
    <source>
        <dbReference type="ARBA" id="ARBA00022781"/>
    </source>
</evidence>